<evidence type="ECO:0000256" key="2">
    <source>
        <dbReference type="ARBA" id="ARBA00022692"/>
    </source>
</evidence>
<feature type="region of interest" description="Disordered" evidence="9">
    <location>
        <begin position="30"/>
        <end position="52"/>
    </location>
</feature>
<dbReference type="Proteomes" id="UP001217089">
    <property type="component" value="Unassembled WGS sequence"/>
</dbReference>
<feature type="region of interest" description="Disordered" evidence="9">
    <location>
        <begin position="131"/>
        <end position="185"/>
    </location>
</feature>
<dbReference type="Pfam" id="PF09731">
    <property type="entry name" value="Mitofilin"/>
    <property type="match status" value="1"/>
</dbReference>
<comment type="subunit">
    <text evidence="7">Component of the mitochondrial contact site and cristae organizing system (MICOS) complex.</text>
</comment>
<protein>
    <recommendedName>
        <fullName evidence="7">MICOS complex subunit MIC60</fullName>
    </recommendedName>
    <alternativeName>
        <fullName evidence="7">Mitofilin</fullName>
    </alternativeName>
</protein>
<evidence type="ECO:0000256" key="7">
    <source>
        <dbReference type="RuleBase" id="RU363000"/>
    </source>
</evidence>
<keyword evidence="2 7" id="KW-0812">Transmembrane</keyword>
<gene>
    <name evidence="10" type="ORF">KUTeg_005085</name>
</gene>
<keyword evidence="3 7" id="KW-0999">Mitochondrion inner membrane</keyword>
<feature type="coiled-coil region" evidence="8">
    <location>
        <begin position="358"/>
        <end position="430"/>
    </location>
</feature>
<keyword evidence="5 7" id="KW-0496">Mitochondrion</keyword>
<name>A0ABQ9FIR5_TEGGR</name>
<comment type="function">
    <text evidence="7">Component of the MICOS complex, a large protein complex of the mitochondrial inner membrane that plays crucial roles in the maintenance of crista junctions, inner membrane architecture, and formation of contact sites to the outer membrane.</text>
</comment>
<feature type="non-terminal residue" evidence="10">
    <location>
        <position position="1"/>
    </location>
</feature>
<dbReference type="InterPro" id="IPR019133">
    <property type="entry name" value="MIC60"/>
</dbReference>
<keyword evidence="8" id="KW-0175">Coiled coil</keyword>
<evidence type="ECO:0000256" key="1">
    <source>
        <dbReference type="ARBA" id="ARBA00010877"/>
    </source>
</evidence>
<evidence type="ECO:0000256" key="8">
    <source>
        <dbReference type="SAM" id="Coils"/>
    </source>
</evidence>
<feature type="compositionally biased region" description="Basic and acidic residues" evidence="9">
    <location>
        <begin position="134"/>
        <end position="145"/>
    </location>
</feature>
<feature type="non-terminal residue" evidence="10">
    <location>
        <position position="687"/>
    </location>
</feature>
<feature type="coiled-coil region" evidence="8">
    <location>
        <begin position="254"/>
        <end position="281"/>
    </location>
</feature>
<dbReference type="EMBL" id="JARBDR010000246">
    <property type="protein sequence ID" value="KAJ8317181.1"/>
    <property type="molecule type" value="Genomic_DNA"/>
</dbReference>
<organism evidence="10 11">
    <name type="scientific">Tegillarca granosa</name>
    <name type="common">Malaysian cockle</name>
    <name type="synonym">Anadara granosa</name>
    <dbReference type="NCBI Taxonomy" id="220873"/>
    <lineage>
        <taxon>Eukaryota</taxon>
        <taxon>Metazoa</taxon>
        <taxon>Spiralia</taxon>
        <taxon>Lophotrochozoa</taxon>
        <taxon>Mollusca</taxon>
        <taxon>Bivalvia</taxon>
        <taxon>Autobranchia</taxon>
        <taxon>Pteriomorphia</taxon>
        <taxon>Arcoida</taxon>
        <taxon>Arcoidea</taxon>
        <taxon>Arcidae</taxon>
        <taxon>Tegillarca</taxon>
    </lineage>
</organism>
<dbReference type="PANTHER" id="PTHR15415:SF7">
    <property type="entry name" value="MICOS COMPLEX SUBUNIT MIC60"/>
    <property type="match status" value="1"/>
</dbReference>
<dbReference type="PANTHER" id="PTHR15415">
    <property type="entry name" value="MITOFILIN"/>
    <property type="match status" value="1"/>
</dbReference>
<comment type="caution">
    <text evidence="10">The sequence shown here is derived from an EMBL/GenBank/DDBJ whole genome shotgun (WGS) entry which is preliminary data.</text>
</comment>
<feature type="compositionally biased region" description="Basic and acidic residues" evidence="9">
    <location>
        <begin position="161"/>
        <end position="179"/>
    </location>
</feature>
<evidence type="ECO:0000256" key="5">
    <source>
        <dbReference type="ARBA" id="ARBA00023128"/>
    </source>
</evidence>
<keyword evidence="6" id="KW-0472">Membrane</keyword>
<evidence type="ECO:0000256" key="4">
    <source>
        <dbReference type="ARBA" id="ARBA00022989"/>
    </source>
</evidence>
<evidence type="ECO:0000256" key="9">
    <source>
        <dbReference type="SAM" id="MobiDB-lite"/>
    </source>
</evidence>
<evidence type="ECO:0000256" key="6">
    <source>
        <dbReference type="ARBA" id="ARBA00023136"/>
    </source>
</evidence>
<evidence type="ECO:0000256" key="3">
    <source>
        <dbReference type="ARBA" id="ARBA00022792"/>
    </source>
</evidence>
<proteinExistence type="inferred from homology"/>
<sequence>LKFFDTTFGSGRLRAETYEVQNVQKCKLSTQPEGGLKSPVNEGGPPKPTKRRGFLLPATGIVVGGTGTVVYCCYASPKFRTKLEEVAPFSLASYFSKKPLSPSEPLMIGDVNSAVKASNLLKTKEILPQIQQKQEQEVSKEKETPKSALPPPPPPPSAISEKQKAREEAERKKKQKQEEEAQENAAMEVNLEKLIERALEITDSAVKAQNTVIKTTEHHTHLMKKAMDDNSNILEKETQWQEVSDAFKARKTAVEGADKVVAAAKEDLNKLKQAIESGKQNKVTKRNKALITAQKNFNEFSSELNKIATQVSKAEAEAKVMIKYKDLVDKGRKQFKQELESIMPEVKIGDNRGKKMSEEELNSLIAHAHRRIEQLQKQLAEQTALEQKRVRESLEQQQKEDEKVATQKVADEAEKLRNEFLIEKEKWDAETELIIEDEVRKALARQTAAHSENLKDVLKAQEERFNKEFEMKKHAIILEQRQQLQAEMEQVAKQAQELWLACVALNGVIRVGKEGQVDKMEDQLKPLSDEIDVIAKAAGNHPFVSMIVSTLPEEALAKGVWTEDNLRERFDKVKTVCKRVALIDENGGSLFKYFWSYVYSVFTFTPTFAREETDEVELEKLDTITILAHADYWLQRGDLEHALRFMNQLQGEPRQVAFDWINEAKLLLETRQAAYALTAFASASGLG</sequence>
<comment type="subcellular location">
    <subcellularLocation>
        <location evidence="7">Mitochondrion inner membrane</location>
        <topology evidence="7">Single-pass membrane protein</topology>
    </subcellularLocation>
</comment>
<comment type="similarity">
    <text evidence="1 7">Belongs to the MICOS complex subunit Mic60 family.</text>
</comment>
<evidence type="ECO:0000313" key="10">
    <source>
        <dbReference type="EMBL" id="KAJ8317181.1"/>
    </source>
</evidence>
<keyword evidence="11" id="KW-1185">Reference proteome</keyword>
<accession>A0ABQ9FIR5</accession>
<feature type="compositionally biased region" description="Pro residues" evidence="9">
    <location>
        <begin position="148"/>
        <end position="157"/>
    </location>
</feature>
<reference evidence="10 11" key="1">
    <citation type="submission" date="2022-12" db="EMBL/GenBank/DDBJ databases">
        <title>Chromosome-level genome of Tegillarca granosa.</title>
        <authorList>
            <person name="Kim J."/>
        </authorList>
    </citation>
    <scope>NUCLEOTIDE SEQUENCE [LARGE SCALE GENOMIC DNA]</scope>
    <source>
        <strain evidence="10">Teg-2019</strain>
        <tissue evidence="10">Adductor muscle</tissue>
    </source>
</reference>
<evidence type="ECO:0000313" key="11">
    <source>
        <dbReference type="Proteomes" id="UP001217089"/>
    </source>
</evidence>
<keyword evidence="4" id="KW-1133">Transmembrane helix</keyword>